<feature type="region of interest" description="Disordered" evidence="1">
    <location>
        <begin position="261"/>
        <end position="286"/>
    </location>
</feature>
<keyword evidence="2" id="KW-1133">Transmembrane helix</keyword>
<dbReference type="EMBL" id="CAXLJL010000601">
    <property type="protein sequence ID" value="CAL5139519.1"/>
    <property type="molecule type" value="Genomic_DNA"/>
</dbReference>
<reference evidence="3" key="1">
    <citation type="submission" date="2024-06" db="EMBL/GenBank/DDBJ databases">
        <authorList>
            <person name="Liu X."/>
            <person name="Lenzi L."/>
            <person name="Haldenby T S."/>
            <person name="Uol C."/>
        </authorList>
    </citation>
    <scope>NUCLEOTIDE SEQUENCE</scope>
</reference>
<evidence type="ECO:0000313" key="3">
    <source>
        <dbReference type="EMBL" id="CAL5139519.1"/>
    </source>
</evidence>
<feature type="compositionally biased region" description="Polar residues" evidence="1">
    <location>
        <begin position="208"/>
        <end position="224"/>
    </location>
</feature>
<name>A0AAV2TTC6_CALDB</name>
<evidence type="ECO:0000256" key="1">
    <source>
        <dbReference type="SAM" id="MobiDB-lite"/>
    </source>
</evidence>
<feature type="compositionally biased region" description="Polar residues" evidence="1">
    <location>
        <begin position="458"/>
        <end position="472"/>
    </location>
</feature>
<evidence type="ECO:0000256" key="2">
    <source>
        <dbReference type="SAM" id="Phobius"/>
    </source>
</evidence>
<keyword evidence="2" id="KW-0472">Membrane</keyword>
<feature type="compositionally biased region" description="Polar residues" evidence="1">
    <location>
        <begin position="261"/>
        <end position="276"/>
    </location>
</feature>
<protein>
    <submittedName>
        <fullName evidence="3">Uncharacterized protein</fullName>
    </submittedName>
</protein>
<feature type="transmembrane region" description="Helical" evidence="2">
    <location>
        <begin position="6"/>
        <end position="28"/>
    </location>
</feature>
<accession>A0AAV2TTC6</accession>
<feature type="region of interest" description="Disordered" evidence="1">
    <location>
        <begin position="458"/>
        <end position="478"/>
    </location>
</feature>
<proteinExistence type="predicted"/>
<feature type="compositionally biased region" description="Basic and acidic residues" evidence="1">
    <location>
        <begin position="277"/>
        <end position="286"/>
    </location>
</feature>
<evidence type="ECO:0000313" key="4">
    <source>
        <dbReference type="Proteomes" id="UP001497525"/>
    </source>
</evidence>
<feature type="region of interest" description="Disordered" evidence="1">
    <location>
        <begin position="208"/>
        <end position="228"/>
    </location>
</feature>
<comment type="caution">
    <text evidence="3">The sequence shown here is derived from an EMBL/GenBank/DDBJ whole genome shotgun (WGS) entry which is preliminary data.</text>
</comment>
<sequence length="478" mass="54146">MDAYMIFLIVLNVLVALTGCSSLLYKWIKRRIERERQFFGHSQNAVEEESTDSSSGPLLDGCKRQQESLSSFEELDYHKKHTKRSTMVKEKPFSLTNSLLFFHCPPAIQSIQDELKKSKAKIGNYFYHPLTQVPDSSDEQDDDKAEVTEEEHVCFERVKQSDPLNLGAEQSLTYREIIHSAETDGNTEFESFKHDTFCFDHGESSVKVSRQSCDNPNKNSTEQSLGRGRAVQFRESMTDMFELSLDRSPKPIQIQEKSPTLRTVGNNGDLSSAINSEDTRNDMDKEPEISTIPSELISFSEPNPFNSNSPLTEMGKAAHSSWGPSLHSQCEPITTFRKNEIATRSMTSIQPLYHNNLSLHRTRELFREYIPGLASSEKSENILITRRDTIRPNILRKPLHSLKYYSPVSEKWTEMHSLTVSTMSLESTEVTESSNKMKLSSDWNSLPTDPSETVLSLDSCIPNSTGDNSPTSGKIRCT</sequence>
<gene>
    <name evidence="3" type="ORF">CDAUBV1_LOCUS14550</name>
</gene>
<keyword evidence="2" id="KW-0812">Transmembrane</keyword>
<dbReference type="Proteomes" id="UP001497525">
    <property type="component" value="Unassembled WGS sequence"/>
</dbReference>
<dbReference type="AlphaFoldDB" id="A0AAV2TTC6"/>
<organism evidence="3 4">
    <name type="scientific">Calicophoron daubneyi</name>
    <name type="common">Rumen fluke</name>
    <name type="synonym">Paramphistomum daubneyi</name>
    <dbReference type="NCBI Taxonomy" id="300641"/>
    <lineage>
        <taxon>Eukaryota</taxon>
        <taxon>Metazoa</taxon>
        <taxon>Spiralia</taxon>
        <taxon>Lophotrochozoa</taxon>
        <taxon>Platyhelminthes</taxon>
        <taxon>Trematoda</taxon>
        <taxon>Digenea</taxon>
        <taxon>Plagiorchiida</taxon>
        <taxon>Pronocephalata</taxon>
        <taxon>Paramphistomoidea</taxon>
        <taxon>Paramphistomidae</taxon>
        <taxon>Calicophoron</taxon>
    </lineage>
</organism>